<dbReference type="Gene3D" id="2.30.29.30">
    <property type="entry name" value="Pleckstrin-homology domain (PH domain)/Phosphotyrosine-binding domain (PTB)"/>
    <property type="match status" value="2"/>
</dbReference>
<dbReference type="GO" id="GO:0005525">
    <property type="term" value="F:GTP binding"/>
    <property type="evidence" value="ECO:0007669"/>
    <property type="project" value="InterPro"/>
</dbReference>
<proteinExistence type="inferred from homology"/>
<dbReference type="SUPFAM" id="SSF50729">
    <property type="entry name" value="PH domain-like"/>
    <property type="match status" value="1"/>
</dbReference>
<evidence type="ECO:0000256" key="9">
    <source>
        <dbReference type="SAM" id="MobiDB-lite"/>
    </source>
</evidence>
<dbReference type="FunFam" id="3.40.50.300:FF:000545">
    <property type="entry name" value="arf-GAP with GTPase, ANK repeat and PH domain-containing protein 2"/>
    <property type="match status" value="1"/>
</dbReference>
<feature type="domain" description="PH" evidence="10">
    <location>
        <begin position="639"/>
        <end position="818"/>
    </location>
</feature>
<dbReference type="SMART" id="SM00233">
    <property type="entry name" value="PH"/>
    <property type="match status" value="1"/>
</dbReference>
<dbReference type="Proteomes" id="UP000007635">
    <property type="component" value="Chromosome XVII"/>
</dbReference>
<feature type="compositionally biased region" description="Basic and acidic residues" evidence="9">
    <location>
        <begin position="313"/>
        <end position="336"/>
    </location>
</feature>
<dbReference type="GO" id="GO:0003924">
    <property type="term" value="F:GTPase activity"/>
    <property type="evidence" value="ECO:0007669"/>
    <property type="project" value="InterPro"/>
</dbReference>
<dbReference type="PROSITE" id="PS50115">
    <property type="entry name" value="ARFGAP"/>
    <property type="match status" value="1"/>
</dbReference>
<dbReference type="CDD" id="cd01250">
    <property type="entry name" value="PH_AGAP"/>
    <property type="match status" value="1"/>
</dbReference>
<dbReference type="SMART" id="SM00174">
    <property type="entry name" value="RHO"/>
    <property type="match status" value="1"/>
</dbReference>
<keyword evidence="3" id="KW-0479">Metal-binding</keyword>
<dbReference type="PRINTS" id="PR00405">
    <property type="entry name" value="REVINTRACTNG"/>
</dbReference>
<dbReference type="SUPFAM" id="SSF57863">
    <property type="entry name" value="ArfGap/RecO-like zinc finger"/>
    <property type="match status" value="1"/>
</dbReference>
<dbReference type="Pfam" id="PF12796">
    <property type="entry name" value="Ank_2"/>
    <property type="match status" value="1"/>
</dbReference>
<feature type="region of interest" description="Disordered" evidence="9">
    <location>
        <begin position="24"/>
        <end position="67"/>
    </location>
</feature>
<dbReference type="GO" id="GO:0005634">
    <property type="term" value="C:nucleus"/>
    <property type="evidence" value="ECO:0007669"/>
    <property type="project" value="TreeGrafter"/>
</dbReference>
<reference evidence="12 13" key="1">
    <citation type="journal article" date="2021" name="G3 (Bethesda)">
        <title>Improved contiguity of the threespine stickleback genome using long-read sequencing.</title>
        <authorList>
            <person name="Nath S."/>
            <person name="Shaw D.E."/>
            <person name="White M.A."/>
        </authorList>
    </citation>
    <scope>NUCLEOTIDE SEQUENCE [LARGE SCALE GENOMIC DNA]</scope>
    <source>
        <strain evidence="12 13">Lake Benthic</strain>
    </source>
</reference>
<evidence type="ECO:0000256" key="4">
    <source>
        <dbReference type="ARBA" id="ARBA00022741"/>
    </source>
</evidence>
<dbReference type="GO" id="GO:0008270">
    <property type="term" value="F:zinc ion binding"/>
    <property type="evidence" value="ECO:0007669"/>
    <property type="project" value="UniProtKB-KW"/>
</dbReference>
<dbReference type="CDD" id="cd00821">
    <property type="entry name" value="PH"/>
    <property type="match status" value="1"/>
</dbReference>
<dbReference type="FunFam" id="1.25.40.20:FF:000298">
    <property type="entry name" value="ArfGAP with GTPase domain, ankyrin repeat and PH domain 2"/>
    <property type="match status" value="1"/>
</dbReference>
<evidence type="ECO:0000313" key="12">
    <source>
        <dbReference type="Ensembl" id="ENSGACP00000059139.1"/>
    </source>
</evidence>
<dbReference type="SMART" id="SM00105">
    <property type="entry name" value="ArfGap"/>
    <property type="match status" value="1"/>
</dbReference>
<dbReference type="InterPro" id="IPR027417">
    <property type="entry name" value="P-loop_NTPase"/>
</dbReference>
<dbReference type="PANTHER" id="PTHR45819">
    <property type="entry name" value="CENTAURIN-GAMMA-1A"/>
    <property type="match status" value="1"/>
</dbReference>
<dbReference type="CDD" id="cd04103">
    <property type="entry name" value="Centaurin_gamma"/>
    <property type="match status" value="1"/>
</dbReference>
<feature type="region of interest" description="Disordered" evidence="9">
    <location>
        <begin position="291"/>
        <end position="336"/>
    </location>
</feature>
<dbReference type="SUPFAM" id="SSF48403">
    <property type="entry name" value="Ankyrin repeat"/>
    <property type="match status" value="1"/>
</dbReference>
<sequence>MSKASNTQRRTTYLISLTLVKVEAVPEDVAGNQREALPEGEGSPRKEEEVSNAPEEDEGPACIPVGRIENPPVAEEVEQVQYVKYGSSIETWGKPERRETHGPQKDLCVSVGKSKDTSFVHPPARQMVKVYGGTTSEGAVRREGPRSDAMRPKTELYREPPVLFLKGENGAELNIRSRCSLPFSIPPQVSQRPEVLMRSHAGGNPACWRELREANASLYHSARTLDRRDNHFGDQSPSMAATSLGPYRASWADSDGRGTLIRPGAPVSGGFSGIMTKDSPQGERFKTVSVSLPAPPATDTYRPQRKGTSRTLDNSDLHMLSEDLKKGKEGQRAPPRDRKVLKFISGIFTKSTAVPASVGTAPPVYPAVERGSSEDEGKAVQYISTCTNSQEWTMSQTVQELHLGVLGGLCSGKSALVHRHLTGSYLQLENAEGRQYIKDVLVDGQSHLLMIREETELPSAQLTTWLDAVILVFSLENEASFQEVYRIYHQLATHRPVSEIPFVVVGTQDKISSSNPRVIDDARARQLCSDVRRCTYYETCATYGLNVNRVFTDAAQKIMTAKKQAALVASCKSLPNSPSHSGGSTPVSGASNGGQSSDYSSSLPSTPVISHKEIGKTLRGEKQDSATPGSVRSATRRRTSRFAGILLKRSGHSLNKEWKKKYVTLSNDGILSYHSSVNDYMLNAPGKEMDLLRVTVKVPGKRPPRAVPAYGLAVGLNGRVKDAPGPEGVSPGQRVNKYYKSSLDVPQKIQMQTNSSLNSSKRKMWKLKSFGSLRNVSKTDEDNFDFLIVSSTGQTWHFEAQSAEERDSWVQAVESQILASLQLCESSKNKARRNSQSEAVVLQAIRNAKGNNFCVDCNAPNPTWASLNLGALICIECSGIHRNLGTHLSRVRSLDLDDLPRELTLVLSAIGNHMVNSIWEARTLGSRKPAPDATREERELWIRAKYEQKLFVAALPPPSPGEGPDITLSGRLLLSVMEHNLPKMLLLLAHCTKEDINAPLSLALSCRSLVALRLPGSALHAACQQADVVMTQLLVWYGCDVGLRDAQGRTALVLARGAGSQECVDILLQYGCPNEPASSFSATPSFPVAMTPSLTVATTLKISHKSGGASLSYSTSRRAVS</sequence>
<dbReference type="Gene3D" id="1.10.220.150">
    <property type="entry name" value="Arf GTPase activating protein"/>
    <property type="match status" value="1"/>
</dbReference>
<feature type="domain" description="Arf-GAP" evidence="11">
    <location>
        <begin position="839"/>
        <end position="959"/>
    </location>
</feature>
<dbReference type="AlphaFoldDB" id="A0AAQ4R6B5"/>
<dbReference type="InterPro" id="IPR038508">
    <property type="entry name" value="ArfGAP_dom_sf"/>
</dbReference>
<protein>
    <submittedName>
        <fullName evidence="12">ArfGAP with GTPase domain, ankyrin repeat and PH domain 2</fullName>
    </submittedName>
</protein>
<reference evidence="12" key="3">
    <citation type="submission" date="2025-09" db="UniProtKB">
        <authorList>
            <consortium name="Ensembl"/>
        </authorList>
    </citation>
    <scope>IDENTIFICATION</scope>
</reference>
<dbReference type="InterPro" id="IPR001849">
    <property type="entry name" value="PH_domain"/>
</dbReference>
<evidence type="ECO:0000313" key="13">
    <source>
        <dbReference type="Proteomes" id="UP000007635"/>
    </source>
</evidence>
<dbReference type="GeneTree" id="ENSGT00940000158956"/>
<feature type="compositionally biased region" description="Low complexity" evidence="9">
    <location>
        <begin position="593"/>
        <end position="605"/>
    </location>
</feature>
<dbReference type="Pfam" id="PF00071">
    <property type="entry name" value="Ras"/>
    <property type="match status" value="1"/>
</dbReference>
<dbReference type="Ensembl" id="ENSGACT00000060715.1">
    <property type="protein sequence ID" value="ENSGACP00000059139.1"/>
    <property type="gene ID" value="ENSGACG00000000599.2"/>
</dbReference>
<accession>A0AAQ4R6B5</accession>
<dbReference type="SMART" id="SM00175">
    <property type="entry name" value="RAB"/>
    <property type="match status" value="1"/>
</dbReference>
<dbReference type="InterPro" id="IPR036770">
    <property type="entry name" value="Ankyrin_rpt-contain_sf"/>
</dbReference>
<dbReference type="InterPro" id="IPR037278">
    <property type="entry name" value="ARFGAP/RecO"/>
</dbReference>
<dbReference type="Gene3D" id="1.25.40.20">
    <property type="entry name" value="Ankyrin repeat-containing domain"/>
    <property type="match status" value="1"/>
</dbReference>
<dbReference type="Gene3D" id="3.40.50.300">
    <property type="entry name" value="P-loop containing nucleotide triphosphate hydrolases"/>
    <property type="match status" value="1"/>
</dbReference>
<dbReference type="Pfam" id="PF01412">
    <property type="entry name" value="ArfGap"/>
    <property type="match status" value="1"/>
</dbReference>
<evidence type="ECO:0000259" key="10">
    <source>
        <dbReference type="PROSITE" id="PS50003"/>
    </source>
</evidence>
<dbReference type="PROSITE" id="PS50003">
    <property type="entry name" value="PH_DOMAIN"/>
    <property type="match status" value="1"/>
</dbReference>
<dbReference type="InterPro" id="IPR002110">
    <property type="entry name" value="Ankyrin_rpt"/>
</dbReference>
<keyword evidence="6" id="KW-0862">Zinc</keyword>
<keyword evidence="13" id="KW-1185">Reference proteome</keyword>
<dbReference type="InterPro" id="IPR001164">
    <property type="entry name" value="ArfGAP_dom"/>
</dbReference>
<reference evidence="12" key="2">
    <citation type="submission" date="2025-08" db="UniProtKB">
        <authorList>
            <consortium name="Ensembl"/>
        </authorList>
    </citation>
    <scope>IDENTIFICATION</scope>
</reference>
<dbReference type="PROSITE" id="PS51421">
    <property type="entry name" value="RAS"/>
    <property type="match status" value="1"/>
</dbReference>
<dbReference type="PANTHER" id="PTHR45819:SF3">
    <property type="entry name" value="ARF-GAP WITH GTPASE, ANK REPEAT AND PH DOMAIN-CONTAINING PROTEIN 2"/>
    <property type="match status" value="1"/>
</dbReference>
<dbReference type="GO" id="GO:0005096">
    <property type="term" value="F:GTPase activator activity"/>
    <property type="evidence" value="ECO:0007669"/>
    <property type="project" value="UniProtKB-KW"/>
</dbReference>
<feature type="region of interest" description="Disordered" evidence="9">
    <location>
        <begin position="575"/>
        <end position="637"/>
    </location>
</feature>
<evidence type="ECO:0000256" key="7">
    <source>
        <dbReference type="ARBA" id="ARBA00023043"/>
    </source>
</evidence>
<evidence type="ECO:0000256" key="2">
    <source>
        <dbReference type="ARBA" id="ARBA00022468"/>
    </source>
</evidence>
<dbReference type="InterPro" id="IPR001806">
    <property type="entry name" value="Small_GTPase"/>
</dbReference>
<evidence type="ECO:0000256" key="8">
    <source>
        <dbReference type="PROSITE-ProRule" id="PRU00288"/>
    </source>
</evidence>
<evidence type="ECO:0000256" key="6">
    <source>
        <dbReference type="ARBA" id="ARBA00022833"/>
    </source>
</evidence>
<dbReference type="FunFam" id="1.10.220.150:FF:000001">
    <property type="entry name" value="Arf-GAP with GTPase, ANK repeat and PH domain-containing protein 1"/>
    <property type="match status" value="1"/>
</dbReference>
<keyword evidence="5 8" id="KW-0863">Zinc-finger</keyword>
<evidence type="ECO:0000256" key="3">
    <source>
        <dbReference type="ARBA" id="ARBA00022723"/>
    </source>
</evidence>
<dbReference type="PROSITE" id="PS51419">
    <property type="entry name" value="RAB"/>
    <property type="match status" value="1"/>
</dbReference>
<evidence type="ECO:0000256" key="1">
    <source>
        <dbReference type="ARBA" id="ARBA00005430"/>
    </source>
</evidence>
<dbReference type="InterPro" id="IPR011993">
    <property type="entry name" value="PH-like_dom_sf"/>
</dbReference>
<dbReference type="InterPro" id="IPR051282">
    <property type="entry name" value="Arf-GAP_GTPase_ANK_PH"/>
</dbReference>
<comment type="similarity">
    <text evidence="1">Belongs to the centaurin gamma-like family.</text>
</comment>
<dbReference type="GO" id="GO:0043524">
    <property type="term" value="P:negative regulation of neuron apoptotic process"/>
    <property type="evidence" value="ECO:0007669"/>
    <property type="project" value="TreeGrafter"/>
</dbReference>
<dbReference type="SMART" id="SM00173">
    <property type="entry name" value="RAS"/>
    <property type="match status" value="1"/>
</dbReference>
<feature type="compositionally biased region" description="Polar residues" evidence="9">
    <location>
        <begin position="575"/>
        <end position="590"/>
    </location>
</feature>
<feature type="compositionally biased region" description="Basic and acidic residues" evidence="9">
    <location>
        <begin position="610"/>
        <end position="624"/>
    </location>
</feature>
<keyword evidence="2" id="KW-0343">GTPase activation</keyword>
<dbReference type="SUPFAM" id="SSF52540">
    <property type="entry name" value="P-loop containing nucleoside triphosphate hydrolases"/>
    <property type="match status" value="1"/>
</dbReference>
<name>A0AAQ4R6B5_GASAC</name>
<evidence type="ECO:0000256" key="5">
    <source>
        <dbReference type="ARBA" id="ARBA00022771"/>
    </source>
</evidence>
<evidence type="ECO:0000259" key="11">
    <source>
        <dbReference type="PROSITE" id="PS50115"/>
    </source>
</evidence>
<keyword evidence="4" id="KW-0547">Nucleotide-binding</keyword>
<organism evidence="12 13">
    <name type="scientific">Gasterosteus aculeatus aculeatus</name>
    <name type="common">three-spined stickleback</name>
    <dbReference type="NCBI Taxonomy" id="481459"/>
    <lineage>
        <taxon>Eukaryota</taxon>
        <taxon>Metazoa</taxon>
        <taxon>Chordata</taxon>
        <taxon>Craniata</taxon>
        <taxon>Vertebrata</taxon>
        <taxon>Euteleostomi</taxon>
        <taxon>Actinopterygii</taxon>
        <taxon>Neopterygii</taxon>
        <taxon>Teleostei</taxon>
        <taxon>Neoteleostei</taxon>
        <taxon>Acanthomorphata</taxon>
        <taxon>Eupercaria</taxon>
        <taxon>Perciformes</taxon>
        <taxon>Cottioidei</taxon>
        <taxon>Gasterosteales</taxon>
        <taxon>Gasterosteidae</taxon>
        <taxon>Gasterosteus</taxon>
    </lineage>
</organism>
<keyword evidence="7" id="KW-0040">ANK repeat</keyword>